<dbReference type="AlphaFoldDB" id="A0AAD9G2H2"/>
<proteinExistence type="predicted"/>
<keyword evidence="1" id="KW-0732">Signal</keyword>
<comment type="caution">
    <text evidence="2">The sequence shown here is derived from an EMBL/GenBank/DDBJ whole genome shotgun (WGS) entry which is preliminary data.</text>
</comment>
<evidence type="ECO:0000256" key="1">
    <source>
        <dbReference type="SAM" id="SignalP"/>
    </source>
</evidence>
<keyword evidence="3" id="KW-1185">Reference proteome</keyword>
<sequence length="73" mass="7765">MLLLAFLLTIFRAAASQLIPTTPGRLSLIARSSLRGLALQLLLVVRAGGSLRGLTLLLLLLLLAVELEVVCVD</sequence>
<feature type="chain" id="PRO_5042065236" evidence="1">
    <location>
        <begin position="17"/>
        <end position="73"/>
    </location>
</feature>
<dbReference type="EMBL" id="JASMQC010000037">
    <property type="protein sequence ID" value="KAK1930767.1"/>
    <property type="molecule type" value="Genomic_DNA"/>
</dbReference>
<dbReference type="Proteomes" id="UP001259832">
    <property type="component" value="Unassembled WGS sequence"/>
</dbReference>
<evidence type="ECO:0000313" key="2">
    <source>
        <dbReference type="EMBL" id="KAK1930767.1"/>
    </source>
</evidence>
<accession>A0AAD9G2H2</accession>
<feature type="signal peptide" evidence="1">
    <location>
        <begin position="1"/>
        <end position="16"/>
    </location>
</feature>
<organism evidence="2 3">
    <name type="scientific">Phytophthora citrophthora</name>
    <dbReference type="NCBI Taxonomy" id="4793"/>
    <lineage>
        <taxon>Eukaryota</taxon>
        <taxon>Sar</taxon>
        <taxon>Stramenopiles</taxon>
        <taxon>Oomycota</taxon>
        <taxon>Peronosporomycetes</taxon>
        <taxon>Peronosporales</taxon>
        <taxon>Peronosporaceae</taxon>
        <taxon>Phytophthora</taxon>
    </lineage>
</organism>
<reference evidence="2" key="1">
    <citation type="submission" date="2023-08" db="EMBL/GenBank/DDBJ databases">
        <title>Reference Genome Resource for the Citrus Pathogen Phytophthora citrophthora.</title>
        <authorList>
            <person name="Moller H."/>
            <person name="Coetzee B."/>
            <person name="Rose L.J."/>
            <person name="Van Niekerk J.M."/>
        </authorList>
    </citation>
    <scope>NUCLEOTIDE SEQUENCE</scope>
    <source>
        <strain evidence="2">STE-U-9442</strain>
    </source>
</reference>
<name>A0AAD9G2H2_9STRA</name>
<evidence type="ECO:0000313" key="3">
    <source>
        <dbReference type="Proteomes" id="UP001259832"/>
    </source>
</evidence>
<protein>
    <submittedName>
        <fullName evidence="2">Uncharacterized protein</fullName>
    </submittedName>
</protein>
<gene>
    <name evidence="2" type="ORF">P3T76_013724</name>
</gene>